<evidence type="ECO:0000259" key="2">
    <source>
        <dbReference type="SMART" id="SM00867"/>
    </source>
</evidence>
<dbReference type="KEGG" id="nik:F5I99_12315"/>
<dbReference type="NCBIfam" id="NF002994">
    <property type="entry name" value="PRK03757.1"/>
    <property type="match status" value="1"/>
</dbReference>
<dbReference type="SUPFAM" id="SSF101874">
    <property type="entry name" value="YceI-like"/>
    <property type="match status" value="1"/>
</dbReference>
<keyword evidence="4" id="KW-1185">Reference proteome</keyword>
<evidence type="ECO:0000313" key="4">
    <source>
        <dbReference type="Proteomes" id="UP000325606"/>
    </source>
</evidence>
<accession>A0A5J6LFU3</accession>
<dbReference type="Pfam" id="PF04264">
    <property type="entry name" value="YceI"/>
    <property type="match status" value="1"/>
</dbReference>
<dbReference type="PANTHER" id="PTHR34406">
    <property type="entry name" value="PROTEIN YCEI"/>
    <property type="match status" value="1"/>
</dbReference>
<feature type="chain" id="PRO_5023896134" evidence="1">
    <location>
        <begin position="28"/>
        <end position="196"/>
    </location>
</feature>
<dbReference type="Proteomes" id="UP000325606">
    <property type="component" value="Chromosome"/>
</dbReference>
<dbReference type="EMBL" id="CP044222">
    <property type="protein sequence ID" value="QEW07226.1"/>
    <property type="molecule type" value="Genomic_DNA"/>
</dbReference>
<evidence type="ECO:0000313" key="3">
    <source>
        <dbReference type="EMBL" id="QEW07226.1"/>
    </source>
</evidence>
<dbReference type="PANTHER" id="PTHR34406:SF1">
    <property type="entry name" value="PROTEIN YCEI"/>
    <property type="match status" value="1"/>
</dbReference>
<name>A0A5J6LFU3_9GAMM</name>
<dbReference type="SMART" id="SM00867">
    <property type="entry name" value="YceI"/>
    <property type="match status" value="1"/>
</dbReference>
<dbReference type="RefSeq" id="WP_151056423.1">
    <property type="nucleotide sequence ID" value="NZ_CP044222.1"/>
</dbReference>
<protein>
    <submittedName>
        <fullName evidence="3">YceI family protein</fullName>
    </submittedName>
</protein>
<keyword evidence="1" id="KW-0732">Signal</keyword>
<organism evidence="3 4">
    <name type="scientific">Nitrincola iocasae</name>
    <dbReference type="NCBI Taxonomy" id="2614693"/>
    <lineage>
        <taxon>Bacteria</taxon>
        <taxon>Pseudomonadati</taxon>
        <taxon>Pseudomonadota</taxon>
        <taxon>Gammaproteobacteria</taxon>
        <taxon>Oceanospirillales</taxon>
        <taxon>Oceanospirillaceae</taxon>
        <taxon>Nitrincola</taxon>
    </lineage>
</organism>
<proteinExistence type="predicted"/>
<sequence length="196" mass="21141">MIATKTIATKLKPLALASAFLAAPLFAADYTIDTQGAHASINFKISHLGVSYVVGRFNEFSGSFSYDADNPAVTKADVLINLDSVDSNHAERDRHIRSSDFLDVSQYAEARFVSTGYKDLGDDKGTLTGDLTWLGQTQSIDIDVEKVGEGEDPWGGYRAGFTGTAELHLPDFGAEFNLGPAAETVYLDLVVEGVRQ</sequence>
<dbReference type="Gene3D" id="2.40.128.110">
    <property type="entry name" value="Lipid/polyisoprenoid-binding, YceI-like"/>
    <property type="match status" value="1"/>
</dbReference>
<dbReference type="InterPro" id="IPR007372">
    <property type="entry name" value="Lipid/polyisoprenoid-bd_YceI"/>
</dbReference>
<gene>
    <name evidence="3" type="ORF">F5I99_12315</name>
</gene>
<reference evidence="3 4" key="1">
    <citation type="submission" date="2019-09" db="EMBL/GenBank/DDBJ databases">
        <title>Nitrincola iocasae sp. nov., a bacterium isolated from the sediment collected at a cold seep field in South China Sea.</title>
        <authorList>
            <person name="Zhang H."/>
            <person name="Wang H."/>
            <person name="Li C."/>
        </authorList>
    </citation>
    <scope>NUCLEOTIDE SEQUENCE [LARGE SCALE GENOMIC DNA]</scope>
    <source>
        <strain evidence="3 4">KXZD1103</strain>
    </source>
</reference>
<feature type="signal peptide" evidence="1">
    <location>
        <begin position="1"/>
        <end position="27"/>
    </location>
</feature>
<dbReference type="InterPro" id="IPR036761">
    <property type="entry name" value="TTHA0802/YceI-like_sf"/>
</dbReference>
<feature type="domain" description="Lipid/polyisoprenoid-binding YceI-like" evidence="2">
    <location>
        <begin position="29"/>
        <end position="194"/>
    </location>
</feature>
<dbReference type="AlphaFoldDB" id="A0A5J6LFU3"/>
<evidence type="ECO:0000256" key="1">
    <source>
        <dbReference type="SAM" id="SignalP"/>
    </source>
</evidence>